<dbReference type="EMBL" id="SMBX01000004">
    <property type="protein sequence ID" value="TCU99097.1"/>
    <property type="molecule type" value="Genomic_DNA"/>
</dbReference>
<evidence type="ECO:0000256" key="4">
    <source>
        <dbReference type="ARBA" id="ARBA00022475"/>
    </source>
</evidence>
<dbReference type="AlphaFoldDB" id="A0A4R3V6T2"/>
<feature type="transmembrane region" description="Helical" evidence="8">
    <location>
        <begin position="397"/>
        <end position="418"/>
    </location>
</feature>
<keyword evidence="11" id="KW-1185">Reference proteome</keyword>
<feature type="transmembrane region" description="Helical" evidence="8">
    <location>
        <begin position="363"/>
        <end position="385"/>
    </location>
</feature>
<organism evidence="10 11">
    <name type="scientific">Paracandidimonas soli</name>
    <dbReference type="NCBI Taxonomy" id="1917182"/>
    <lineage>
        <taxon>Bacteria</taxon>
        <taxon>Pseudomonadati</taxon>
        <taxon>Pseudomonadota</taxon>
        <taxon>Betaproteobacteria</taxon>
        <taxon>Burkholderiales</taxon>
        <taxon>Alcaligenaceae</taxon>
        <taxon>Paracandidimonas</taxon>
    </lineage>
</organism>
<dbReference type="Pfam" id="PF07690">
    <property type="entry name" value="MFS_1"/>
    <property type="match status" value="2"/>
</dbReference>
<dbReference type="GO" id="GO:0005886">
    <property type="term" value="C:plasma membrane"/>
    <property type="evidence" value="ECO:0007669"/>
    <property type="project" value="UniProtKB-SubCell"/>
</dbReference>
<dbReference type="Proteomes" id="UP000294692">
    <property type="component" value="Unassembled WGS sequence"/>
</dbReference>
<dbReference type="InterPro" id="IPR020846">
    <property type="entry name" value="MFS_dom"/>
</dbReference>
<evidence type="ECO:0000259" key="9">
    <source>
        <dbReference type="PROSITE" id="PS50850"/>
    </source>
</evidence>
<feature type="transmembrane region" description="Helical" evidence="8">
    <location>
        <begin position="72"/>
        <end position="96"/>
    </location>
</feature>
<feature type="domain" description="Major facilitator superfamily (MFS) profile" evidence="9">
    <location>
        <begin position="66"/>
        <end position="450"/>
    </location>
</feature>
<dbReference type="Gene3D" id="1.20.1250.20">
    <property type="entry name" value="MFS general substrate transporter like domains"/>
    <property type="match status" value="1"/>
</dbReference>
<keyword evidence="6 8" id="KW-1133">Transmembrane helix</keyword>
<evidence type="ECO:0000256" key="1">
    <source>
        <dbReference type="ARBA" id="ARBA00004651"/>
    </source>
</evidence>
<accession>A0A4R3V6T2</accession>
<dbReference type="SUPFAM" id="SSF103473">
    <property type="entry name" value="MFS general substrate transporter"/>
    <property type="match status" value="1"/>
</dbReference>
<dbReference type="PANTHER" id="PTHR43271">
    <property type="entry name" value="BLL2771 PROTEIN"/>
    <property type="match status" value="1"/>
</dbReference>
<evidence type="ECO:0000313" key="11">
    <source>
        <dbReference type="Proteomes" id="UP000294692"/>
    </source>
</evidence>
<feature type="transmembrane region" description="Helical" evidence="8">
    <location>
        <begin position="306"/>
        <end position="328"/>
    </location>
</feature>
<keyword evidence="7 8" id="KW-0472">Membrane</keyword>
<dbReference type="InterPro" id="IPR011701">
    <property type="entry name" value="MFS"/>
</dbReference>
<feature type="transmembrane region" description="Helical" evidence="8">
    <location>
        <begin position="195"/>
        <end position="216"/>
    </location>
</feature>
<keyword evidence="4" id="KW-1003">Cell membrane</keyword>
<feature type="transmembrane region" description="Helical" evidence="8">
    <location>
        <begin position="222"/>
        <end position="244"/>
    </location>
</feature>
<feature type="transmembrane region" description="Helical" evidence="8">
    <location>
        <begin position="161"/>
        <end position="183"/>
    </location>
</feature>
<evidence type="ECO:0000256" key="3">
    <source>
        <dbReference type="ARBA" id="ARBA00022448"/>
    </source>
</evidence>
<feature type="transmembrane region" description="Helical" evidence="8">
    <location>
        <begin position="273"/>
        <end position="294"/>
    </location>
</feature>
<evidence type="ECO:0000313" key="10">
    <source>
        <dbReference type="EMBL" id="TCU99097.1"/>
    </source>
</evidence>
<evidence type="ECO:0000256" key="5">
    <source>
        <dbReference type="ARBA" id="ARBA00022692"/>
    </source>
</evidence>
<dbReference type="GO" id="GO:0022857">
    <property type="term" value="F:transmembrane transporter activity"/>
    <property type="evidence" value="ECO:0007669"/>
    <property type="project" value="InterPro"/>
</dbReference>
<feature type="transmembrane region" description="Helical" evidence="8">
    <location>
        <begin position="424"/>
        <end position="443"/>
    </location>
</feature>
<feature type="transmembrane region" description="Helical" evidence="8">
    <location>
        <begin position="340"/>
        <end position="357"/>
    </location>
</feature>
<comment type="subcellular location">
    <subcellularLocation>
        <location evidence="1">Cell membrane</location>
        <topology evidence="1">Multi-pass membrane protein</topology>
    </subcellularLocation>
</comment>
<dbReference type="PROSITE" id="PS50850">
    <property type="entry name" value="MFS"/>
    <property type="match status" value="1"/>
</dbReference>
<evidence type="ECO:0000256" key="6">
    <source>
        <dbReference type="ARBA" id="ARBA00022989"/>
    </source>
</evidence>
<dbReference type="CDD" id="cd17324">
    <property type="entry name" value="MFS_NepI_like"/>
    <property type="match status" value="1"/>
</dbReference>
<keyword evidence="3" id="KW-0813">Transport</keyword>
<dbReference type="InterPro" id="IPR036259">
    <property type="entry name" value="MFS_trans_sf"/>
</dbReference>
<name>A0A4R3V6T2_9BURK</name>
<feature type="transmembrane region" description="Helical" evidence="8">
    <location>
        <begin position="108"/>
        <end position="128"/>
    </location>
</feature>
<sequence>MCGYLGSAVPAFPHWTNSPDATKLPVKTPSARIMTAPAGNTASQQSSSTHMPQAGGFEGLSPGNAEYRQAGLALFLVGFSSFALIYCVQPLLPAFAASFNVSPASSSLALSLTTGLLAISIVLAGAFSQALGRRGMIFGSMLMAAVLNIIASLLPSWHGLLAARALEGLVLGGVPAISMAWLAEEIHPSHLGRSMGLYVAGTAFGGMAGRVGMGLVAEITSWRIAMFLLGIMCLACAIAFWKLLPPSRNFILRPGFSLEFHLRAWKQHLRNRGLLRIYAIGFLIMSVFVALFNYATFLLSGAPYHFSQTVISLIFLVYGFGVVSSSVAGTLADRYGRRRLLMAGLALMLGGVLLTLLGPWPAIVGGIAVLTTGFFIAHAVASSAVGPQAGGNKGHAASLYLLFYYLGSSIIGSAGGWVWEHGGWVAVVAMTAALTMLGMLLALKTRDTRAPA</sequence>
<dbReference type="PROSITE" id="PS00216">
    <property type="entry name" value="SUGAR_TRANSPORT_1"/>
    <property type="match status" value="1"/>
</dbReference>
<gene>
    <name evidence="10" type="ORF">EV686_104196</name>
</gene>
<comment type="similarity">
    <text evidence="2">Belongs to the major facilitator superfamily.</text>
</comment>
<protein>
    <submittedName>
        <fullName evidence="10">YNFM family putative membrane transporter</fullName>
    </submittedName>
</protein>
<dbReference type="PANTHER" id="PTHR43271:SF1">
    <property type="entry name" value="INNER MEMBRANE TRANSPORT PROTEIN YNFM"/>
    <property type="match status" value="1"/>
</dbReference>
<evidence type="ECO:0000256" key="2">
    <source>
        <dbReference type="ARBA" id="ARBA00008335"/>
    </source>
</evidence>
<feature type="transmembrane region" description="Helical" evidence="8">
    <location>
        <begin position="135"/>
        <end position="155"/>
    </location>
</feature>
<evidence type="ECO:0000256" key="7">
    <source>
        <dbReference type="ARBA" id="ARBA00023136"/>
    </source>
</evidence>
<comment type="caution">
    <text evidence="10">The sequence shown here is derived from an EMBL/GenBank/DDBJ whole genome shotgun (WGS) entry which is preliminary data.</text>
</comment>
<reference evidence="10 11" key="1">
    <citation type="submission" date="2019-03" db="EMBL/GenBank/DDBJ databases">
        <title>Genomic Encyclopedia of Type Strains, Phase IV (KMG-IV): sequencing the most valuable type-strain genomes for metagenomic binning, comparative biology and taxonomic classification.</title>
        <authorList>
            <person name="Goeker M."/>
        </authorList>
    </citation>
    <scope>NUCLEOTIDE SEQUENCE [LARGE SCALE GENOMIC DNA]</scope>
    <source>
        <strain evidence="10 11">DSM 100048</strain>
    </source>
</reference>
<proteinExistence type="inferred from homology"/>
<evidence type="ECO:0000256" key="8">
    <source>
        <dbReference type="SAM" id="Phobius"/>
    </source>
</evidence>
<dbReference type="InterPro" id="IPR005829">
    <property type="entry name" value="Sugar_transporter_CS"/>
</dbReference>
<keyword evidence="5 8" id="KW-0812">Transmembrane</keyword>